<dbReference type="PANTHER" id="PTHR11785:SF353">
    <property type="entry name" value="METHIONINE TRANSPORTER (EUROFUNG)"/>
    <property type="match status" value="1"/>
</dbReference>
<gene>
    <name evidence="7" type="ORF">FLONG3_6658</name>
</gene>
<sequence length="574" mass="63199">MGFSNIFQSQKTTPTLSADPEASDSELSVIHDGGLAYTRVKGGNGSKPSYQEAVGAPVEAKSPLGYNVGWLTVIFLNVNMMVGTGIFSTPLIIWFIGFIMAASGFSVYLELASYFPNRSGSEVVYLEQAYPRPKHFFPVTFAVQSVILSFSSSNAVVLSKYLWRMTGDTPTEWQMRGVAIAAYTLAVVFVIAHNKYSLWLVNFIGALKILTLIFISIAGLVVLGGNIDRIPDPGQNFRNAFQGAKPNGNDLASALVSIVFSYAGYYNAFNVVNEIQNPIPTLKKNGTVSLTIVAVLYMLCNIAYFAVVPREEFAEASETAASIFFSKLFGDSVAAANVLNFLVLLSAFGNLLAVLVGSARMLREIGRQGVLPFTNFWVSTKPFGTPLGPYFLKWVLTFIMIVAPPAGDAFTFVVSLGTYPDAMFRFAMAVGLYVLRRRRTKAGIGRSDFKAWHPAIVFYTLIQAFVLIMPWYPPKGGPYAGDVSFWYATYCVVGIAIVLICAIYYAFWMFLLPKWKGYSIRTEITEVDDNGANSHRLVRVLNSDLIQWDEEHDEAGNLRQRTTLVTTSEASLKS</sequence>
<evidence type="ECO:0000313" key="7">
    <source>
        <dbReference type="EMBL" id="RGP72650.1"/>
    </source>
</evidence>
<dbReference type="AlphaFoldDB" id="A0A395SJP0"/>
<dbReference type="STRING" id="694270.A0A395SJP0"/>
<feature type="transmembrane region" description="Helical" evidence="6">
    <location>
        <begin position="173"/>
        <end position="192"/>
    </location>
</feature>
<feature type="transmembrane region" description="Helical" evidence="6">
    <location>
        <begin position="383"/>
        <end position="403"/>
    </location>
</feature>
<organism evidence="7 8">
    <name type="scientific">Fusarium longipes</name>
    <dbReference type="NCBI Taxonomy" id="694270"/>
    <lineage>
        <taxon>Eukaryota</taxon>
        <taxon>Fungi</taxon>
        <taxon>Dikarya</taxon>
        <taxon>Ascomycota</taxon>
        <taxon>Pezizomycotina</taxon>
        <taxon>Sordariomycetes</taxon>
        <taxon>Hypocreomycetidae</taxon>
        <taxon>Hypocreales</taxon>
        <taxon>Nectriaceae</taxon>
        <taxon>Fusarium</taxon>
    </lineage>
</organism>
<keyword evidence="4 6" id="KW-0472">Membrane</keyword>
<dbReference type="Gene3D" id="1.20.1740.10">
    <property type="entry name" value="Amino acid/polyamine transporter I"/>
    <property type="match status" value="1"/>
</dbReference>
<dbReference type="PANTHER" id="PTHR11785">
    <property type="entry name" value="AMINO ACID TRANSPORTER"/>
    <property type="match status" value="1"/>
</dbReference>
<feature type="transmembrane region" description="Helical" evidence="6">
    <location>
        <begin position="456"/>
        <end position="473"/>
    </location>
</feature>
<evidence type="ECO:0000256" key="3">
    <source>
        <dbReference type="ARBA" id="ARBA00022989"/>
    </source>
</evidence>
<accession>A0A395SJP0</accession>
<evidence type="ECO:0000256" key="4">
    <source>
        <dbReference type="ARBA" id="ARBA00023136"/>
    </source>
</evidence>
<evidence type="ECO:0000313" key="8">
    <source>
        <dbReference type="Proteomes" id="UP000266234"/>
    </source>
</evidence>
<keyword evidence="3 6" id="KW-1133">Transmembrane helix</keyword>
<feature type="compositionally biased region" description="Polar residues" evidence="5">
    <location>
        <begin position="1"/>
        <end position="16"/>
    </location>
</feature>
<comment type="caution">
    <text evidence="7">The sequence shown here is derived from an EMBL/GenBank/DDBJ whole genome shotgun (WGS) entry which is preliminary data.</text>
</comment>
<feature type="transmembrane region" description="Helical" evidence="6">
    <location>
        <begin position="251"/>
        <end position="268"/>
    </location>
</feature>
<feature type="transmembrane region" description="Helical" evidence="6">
    <location>
        <begin position="68"/>
        <end position="87"/>
    </location>
</feature>
<reference evidence="7 8" key="1">
    <citation type="journal article" date="2018" name="PLoS Pathog.">
        <title>Evolution of structural diversity of trichothecenes, a family of toxins produced by plant pathogenic and entomopathogenic fungi.</title>
        <authorList>
            <person name="Proctor R.H."/>
            <person name="McCormick S.P."/>
            <person name="Kim H.S."/>
            <person name="Cardoza R.E."/>
            <person name="Stanley A.M."/>
            <person name="Lindo L."/>
            <person name="Kelly A."/>
            <person name="Brown D.W."/>
            <person name="Lee T."/>
            <person name="Vaughan M.M."/>
            <person name="Alexander N.J."/>
            <person name="Busman M."/>
            <person name="Gutierrez S."/>
        </authorList>
    </citation>
    <scope>NUCLEOTIDE SEQUENCE [LARGE SCALE GENOMIC DNA]</scope>
    <source>
        <strain evidence="7 8">NRRL 20695</strain>
    </source>
</reference>
<protein>
    <submittedName>
        <fullName evidence="7">High-affinity methionine permease</fullName>
    </submittedName>
</protein>
<feature type="transmembrane region" description="Helical" evidence="6">
    <location>
        <begin position="93"/>
        <end position="115"/>
    </location>
</feature>
<dbReference type="GO" id="GO:0015179">
    <property type="term" value="F:L-amino acid transmembrane transporter activity"/>
    <property type="evidence" value="ECO:0007669"/>
    <property type="project" value="TreeGrafter"/>
</dbReference>
<feature type="region of interest" description="Disordered" evidence="5">
    <location>
        <begin position="1"/>
        <end position="24"/>
    </location>
</feature>
<evidence type="ECO:0000256" key="5">
    <source>
        <dbReference type="SAM" id="MobiDB-lite"/>
    </source>
</evidence>
<evidence type="ECO:0000256" key="6">
    <source>
        <dbReference type="SAM" id="Phobius"/>
    </source>
</evidence>
<keyword evidence="8" id="KW-1185">Reference proteome</keyword>
<evidence type="ECO:0000256" key="1">
    <source>
        <dbReference type="ARBA" id="ARBA00004141"/>
    </source>
</evidence>
<dbReference type="OrthoDB" id="5982228at2759"/>
<dbReference type="GO" id="GO:0016020">
    <property type="term" value="C:membrane"/>
    <property type="evidence" value="ECO:0007669"/>
    <property type="project" value="UniProtKB-SubCell"/>
</dbReference>
<name>A0A395SJP0_9HYPO</name>
<feature type="transmembrane region" description="Helical" evidence="6">
    <location>
        <begin position="409"/>
        <end position="435"/>
    </location>
</feature>
<feature type="transmembrane region" description="Helical" evidence="6">
    <location>
        <begin position="136"/>
        <end position="153"/>
    </location>
</feature>
<dbReference type="InterPro" id="IPR050598">
    <property type="entry name" value="AminoAcid_Transporter"/>
</dbReference>
<evidence type="ECO:0000256" key="2">
    <source>
        <dbReference type="ARBA" id="ARBA00022692"/>
    </source>
</evidence>
<dbReference type="InterPro" id="IPR002293">
    <property type="entry name" value="AA/rel_permease1"/>
</dbReference>
<feature type="transmembrane region" description="Helical" evidence="6">
    <location>
        <begin position="288"/>
        <end position="307"/>
    </location>
</feature>
<feature type="transmembrane region" description="Helical" evidence="6">
    <location>
        <begin position="199"/>
        <end position="223"/>
    </location>
</feature>
<dbReference type="Pfam" id="PF13520">
    <property type="entry name" value="AA_permease_2"/>
    <property type="match status" value="1"/>
</dbReference>
<keyword evidence="2 6" id="KW-0812">Transmembrane</keyword>
<feature type="transmembrane region" description="Helical" evidence="6">
    <location>
        <begin position="485"/>
        <end position="511"/>
    </location>
</feature>
<dbReference type="Proteomes" id="UP000266234">
    <property type="component" value="Unassembled WGS sequence"/>
</dbReference>
<comment type="subcellular location">
    <subcellularLocation>
        <location evidence="1">Membrane</location>
        <topology evidence="1">Multi-pass membrane protein</topology>
    </subcellularLocation>
</comment>
<proteinExistence type="predicted"/>
<dbReference type="EMBL" id="PXOG01000147">
    <property type="protein sequence ID" value="RGP72650.1"/>
    <property type="molecule type" value="Genomic_DNA"/>
</dbReference>
<feature type="transmembrane region" description="Helical" evidence="6">
    <location>
        <begin position="338"/>
        <end position="362"/>
    </location>
</feature>